<keyword evidence="2" id="KW-1003">Cell membrane</keyword>
<protein>
    <recommendedName>
        <fullName evidence="5">PDZ domain-containing protein</fullName>
    </recommendedName>
</protein>
<dbReference type="GO" id="GO:0072659">
    <property type="term" value="P:protein localization to plasma membrane"/>
    <property type="evidence" value="ECO:0007669"/>
    <property type="project" value="TreeGrafter"/>
</dbReference>
<dbReference type="Pfam" id="PF17820">
    <property type="entry name" value="PDZ_6"/>
    <property type="match status" value="1"/>
</dbReference>
<dbReference type="PANTHER" id="PTHR14191">
    <property type="entry name" value="PDZ DOMAIN CONTAINING PROTEIN"/>
    <property type="match status" value="1"/>
</dbReference>
<dbReference type="InterPro" id="IPR041489">
    <property type="entry name" value="PDZ_6"/>
</dbReference>
<name>A0A9N9QH29_9CUCU</name>
<organism evidence="6 7">
    <name type="scientific">Ceutorhynchus assimilis</name>
    <name type="common">cabbage seed weevil</name>
    <dbReference type="NCBI Taxonomy" id="467358"/>
    <lineage>
        <taxon>Eukaryota</taxon>
        <taxon>Metazoa</taxon>
        <taxon>Ecdysozoa</taxon>
        <taxon>Arthropoda</taxon>
        <taxon>Hexapoda</taxon>
        <taxon>Insecta</taxon>
        <taxon>Pterygota</taxon>
        <taxon>Neoptera</taxon>
        <taxon>Endopterygota</taxon>
        <taxon>Coleoptera</taxon>
        <taxon>Polyphaga</taxon>
        <taxon>Cucujiformia</taxon>
        <taxon>Curculionidae</taxon>
        <taxon>Ceutorhynchinae</taxon>
        <taxon>Ceutorhynchus</taxon>
    </lineage>
</organism>
<accession>A0A9N9QH29</accession>
<feature type="compositionally biased region" description="Low complexity" evidence="4">
    <location>
        <begin position="111"/>
        <end position="120"/>
    </location>
</feature>
<evidence type="ECO:0000313" key="6">
    <source>
        <dbReference type="EMBL" id="CAG9770129.1"/>
    </source>
</evidence>
<keyword evidence="3" id="KW-0677">Repeat</keyword>
<evidence type="ECO:0000256" key="4">
    <source>
        <dbReference type="SAM" id="MobiDB-lite"/>
    </source>
</evidence>
<dbReference type="PANTHER" id="PTHR14191:SF3">
    <property type="entry name" value="NA(+)_H(+) EXCHANGE REGULATORY COFACTOR-LIKE PROTEIN NRFL-1"/>
    <property type="match status" value="1"/>
</dbReference>
<dbReference type="FunFam" id="2.30.42.10:FF:000059">
    <property type="entry name" value="unconventional myosin-XVIIIa isoform X1"/>
    <property type="match status" value="1"/>
</dbReference>
<dbReference type="SMART" id="SM00228">
    <property type="entry name" value="PDZ"/>
    <property type="match status" value="1"/>
</dbReference>
<gene>
    <name evidence="6" type="ORF">CEUTPL_LOCUS10586</name>
</gene>
<dbReference type="InterPro" id="IPR001478">
    <property type="entry name" value="PDZ"/>
</dbReference>
<proteinExistence type="predicted"/>
<feature type="region of interest" description="Disordered" evidence="4">
    <location>
        <begin position="86"/>
        <end position="162"/>
    </location>
</feature>
<dbReference type="SUPFAM" id="SSF50156">
    <property type="entry name" value="PDZ domain-like"/>
    <property type="match status" value="1"/>
</dbReference>
<evidence type="ECO:0000256" key="2">
    <source>
        <dbReference type="ARBA" id="ARBA00022475"/>
    </source>
</evidence>
<dbReference type="InterPro" id="IPR036034">
    <property type="entry name" value="PDZ_sf"/>
</dbReference>
<sequence>MFKSFIKGVTSDKDDKEKRKRDKKDRKDKQKVDRGPLSAEELLRLEVRRSIKLRGRRKDKEKLPSGITADYTADFLASLERTDVSSAIPGSPNQSNHFENAYTQSDSSETSLNSLNQKNLPPLPPKPPKRGILKTPKVTLTTDSSNETNGHNGHNGHDAGDHVDLVRNTLQNELITYQNVPGQNGFSGVKNMSSQLLVITSTSPSADSLTDTTNSSFATPPFSLSPVGESQGFHRWSRTSNFDEINLPLPDIVPIVLPKPRTLVIQRQKPPRSDFGFSLRRAMVLERNNFTILEGGVSMKAVIFAEPGAMVQHQNDTGLLPGDKLLEVNGIPVEDRTREEIIDMIKASGDSVTLKVRLSNIQIL</sequence>
<feature type="region of interest" description="Disordered" evidence="4">
    <location>
        <begin position="1"/>
        <end position="38"/>
    </location>
</feature>
<reference evidence="6" key="1">
    <citation type="submission" date="2022-01" db="EMBL/GenBank/DDBJ databases">
        <authorList>
            <person name="King R."/>
        </authorList>
    </citation>
    <scope>NUCLEOTIDE SEQUENCE</scope>
</reference>
<dbReference type="Proteomes" id="UP001152799">
    <property type="component" value="Chromosome 6"/>
</dbReference>
<dbReference type="InterPro" id="IPR051067">
    <property type="entry name" value="NHER"/>
</dbReference>
<dbReference type="GO" id="GO:0016324">
    <property type="term" value="C:apical plasma membrane"/>
    <property type="evidence" value="ECO:0007669"/>
    <property type="project" value="TreeGrafter"/>
</dbReference>
<keyword evidence="2" id="KW-0472">Membrane</keyword>
<feature type="domain" description="PDZ" evidence="5">
    <location>
        <begin position="264"/>
        <end position="360"/>
    </location>
</feature>
<dbReference type="OrthoDB" id="445896at2759"/>
<dbReference type="AlphaFoldDB" id="A0A9N9QH29"/>
<dbReference type="EMBL" id="OU892282">
    <property type="protein sequence ID" value="CAG9770129.1"/>
    <property type="molecule type" value="Genomic_DNA"/>
</dbReference>
<feature type="compositionally biased region" description="Polar residues" evidence="4">
    <location>
        <begin position="91"/>
        <end position="110"/>
    </location>
</feature>
<feature type="compositionally biased region" description="Polar residues" evidence="4">
    <location>
        <begin position="138"/>
        <end position="148"/>
    </location>
</feature>
<comment type="subcellular location">
    <subcellularLocation>
        <location evidence="1">Cell membrane</location>
    </subcellularLocation>
</comment>
<keyword evidence="7" id="KW-1185">Reference proteome</keyword>
<dbReference type="PROSITE" id="PS50106">
    <property type="entry name" value="PDZ"/>
    <property type="match status" value="1"/>
</dbReference>
<dbReference type="Gene3D" id="2.30.42.10">
    <property type="match status" value="1"/>
</dbReference>
<evidence type="ECO:0000256" key="3">
    <source>
        <dbReference type="ARBA" id="ARBA00022737"/>
    </source>
</evidence>
<evidence type="ECO:0000256" key="1">
    <source>
        <dbReference type="ARBA" id="ARBA00004236"/>
    </source>
</evidence>
<feature type="compositionally biased region" description="Basic and acidic residues" evidence="4">
    <location>
        <begin position="25"/>
        <end position="34"/>
    </location>
</feature>
<evidence type="ECO:0000259" key="5">
    <source>
        <dbReference type="PROSITE" id="PS50106"/>
    </source>
</evidence>
<dbReference type="GO" id="GO:0043495">
    <property type="term" value="F:protein-membrane adaptor activity"/>
    <property type="evidence" value="ECO:0007669"/>
    <property type="project" value="TreeGrafter"/>
</dbReference>
<evidence type="ECO:0000313" key="7">
    <source>
        <dbReference type="Proteomes" id="UP001152799"/>
    </source>
</evidence>